<keyword evidence="7" id="KW-1185">Reference proteome</keyword>
<evidence type="ECO:0000256" key="4">
    <source>
        <dbReference type="ARBA" id="ARBA00034003"/>
    </source>
</evidence>
<dbReference type="InterPro" id="IPR012310">
    <property type="entry name" value="DNA_ligase_ATP-dep_cent"/>
</dbReference>
<evidence type="ECO:0000259" key="5">
    <source>
        <dbReference type="PROSITE" id="PS50160"/>
    </source>
</evidence>
<proteinExistence type="inferred from homology"/>
<protein>
    <recommendedName>
        <fullName evidence="2">DNA ligase (ATP)</fullName>
        <ecNumber evidence="2">6.5.1.1</ecNumber>
    </recommendedName>
</protein>
<dbReference type="Gene3D" id="3.30.470.30">
    <property type="entry name" value="DNA ligase/mRNA capping enzyme"/>
    <property type="match status" value="1"/>
</dbReference>
<dbReference type="Pfam" id="PF01068">
    <property type="entry name" value="DNA_ligase_A_M"/>
    <property type="match status" value="1"/>
</dbReference>
<sequence length="339" mass="38193">MTGIVTSPKEIAPFQMLRMGHPSALNRPGNGHIPVMGQPMPYPIEPMLAVPGELPSERDQYGLEVKWDGIRALIHLDGGMRVTGRHGAEYTRRYPEISGFGLKNAIIDGEVVALDQQGRPSFERLQRRMHLIDPEPVMLELYPITYVPFDLLYLDGMPLFELSYRDRRALLDELDIGAPPYFPGESDLLSATSQQGLEGVIAKRLDSPYRSGVRSPWWIKVKNLATREVVIGGWKPGKGRRSGGVGSLVMGMFTDTGLTYVGHVGTGFTDAVLDELYQLLRPLEIPRSPFCNEVPWRNRWVRPALVGEVAYTMWTDEQRLRHPVWRGLRPDKLPAEVTR</sequence>
<accession>A0ABP5PE73</accession>
<gene>
    <name evidence="6" type="ORF">GCM10009850_054720</name>
</gene>
<comment type="catalytic activity">
    <reaction evidence="4">
        <text>ATP + (deoxyribonucleotide)n-3'-hydroxyl + 5'-phospho-(deoxyribonucleotide)m = (deoxyribonucleotide)n+m + AMP + diphosphate.</text>
        <dbReference type="EC" id="6.5.1.1"/>
    </reaction>
</comment>
<dbReference type="EMBL" id="BAAAQX010000014">
    <property type="protein sequence ID" value="GAA2210013.1"/>
    <property type="molecule type" value="Genomic_DNA"/>
</dbReference>
<dbReference type="PANTHER" id="PTHR45674">
    <property type="entry name" value="DNA LIGASE 1/3 FAMILY MEMBER"/>
    <property type="match status" value="1"/>
</dbReference>
<dbReference type="SUPFAM" id="SSF50249">
    <property type="entry name" value="Nucleic acid-binding proteins"/>
    <property type="match status" value="1"/>
</dbReference>
<evidence type="ECO:0000313" key="7">
    <source>
        <dbReference type="Proteomes" id="UP001499843"/>
    </source>
</evidence>
<dbReference type="InterPro" id="IPR012309">
    <property type="entry name" value="DNA_ligase_ATP-dep_C"/>
</dbReference>
<feature type="domain" description="ATP-dependent DNA ligase family profile" evidence="5">
    <location>
        <begin position="149"/>
        <end position="254"/>
    </location>
</feature>
<dbReference type="Pfam" id="PF04679">
    <property type="entry name" value="DNA_ligase_A_C"/>
    <property type="match status" value="1"/>
</dbReference>
<dbReference type="InterPro" id="IPR012340">
    <property type="entry name" value="NA-bd_OB-fold"/>
</dbReference>
<name>A0ABP5PE73_9ACTN</name>
<comment type="similarity">
    <text evidence="1">Belongs to the ATP-dependent DNA ligase family.</text>
</comment>
<dbReference type="SUPFAM" id="SSF56091">
    <property type="entry name" value="DNA ligase/mRNA capping enzyme, catalytic domain"/>
    <property type="match status" value="1"/>
</dbReference>
<dbReference type="PANTHER" id="PTHR45674:SF4">
    <property type="entry name" value="DNA LIGASE 1"/>
    <property type="match status" value="1"/>
</dbReference>
<evidence type="ECO:0000256" key="2">
    <source>
        <dbReference type="ARBA" id="ARBA00012727"/>
    </source>
</evidence>
<dbReference type="EC" id="6.5.1.1" evidence="2"/>
<organism evidence="6 7">
    <name type="scientific">Nonomuraea monospora</name>
    <dbReference type="NCBI Taxonomy" id="568818"/>
    <lineage>
        <taxon>Bacteria</taxon>
        <taxon>Bacillati</taxon>
        <taxon>Actinomycetota</taxon>
        <taxon>Actinomycetes</taxon>
        <taxon>Streptosporangiales</taxon>
        <taxon>Streptosporangiaceae</taxon>
        <taxon>Nonomuraea</taxon>
    </lineage>
</organism>
<dbReference type="InterPro" id="IPR050191">
    <property type="entry name" value="ATP-dep_DNA_ligase"/>
</dbReference>
<dbReference type="Gene3D" id="2.40.50.140">
    <property type="entry name" value="Nucleic acid-binding proteins"/>
    <property type="match status" value="1"/>
</dbReference>
<dbReference type="CDD" id="cd07906">
    <property type="entry name" value="Adenylation_DNA_ligase_LigD_LigC"/>
    <property type="match status" value="1"/>
</dbReference>
<comment type="caution">
    <text evidence="6">The sequence shown here is derived from an EMBL/GenBank/DDBJ whole genome shotgun (WGS) entry which is preliminary data.</text>
</comment>
<dbReference type="Gene3D" id="3.30.1490.70">
    <property type="match status" value="1"/>
</dbReference>
<reference evidence="7" key="1">
    <citation type="journal article" date="2019" name="Int. J. Syst. Evol. Microbiol.">
        <title>The Global Catalogue of Microorganisms (GCM) 10K type strain sequencing project: providing services to taxonomists for standard genome sequencing and annotation.</title>
        <authorList>
            <consortium name="The Broad Institute Genomics Platform"/>
            <consortium name="The Broad Institute Genome Sequencing Center for Infectious Disease"/>
            <person name="Wu L."/>
            <person name="Ma J."/>
        </authorList>
    </citation>
    <scope>NUCLEOTIDE SEQUENCE [LARGE SCALE GENOMIC DNA]</scope>
    <source>
        <strain evidence="7">JCM 16114</strain>
    </source>
</reference>
<evidence type="ECO:0000313" key="6">
    <source>
        <dbReference type="EMBL" id="GAA2210013.1"/>
    </source>
</evidence>
<dbReference type="CDD" id="cd07971">
    <property type="entry name" value="OBF_DNA_ligase_LigD"/>
    <property type="match status" value="1"/>
</dbReference>
<dbReference type="NCBIfam" id="TIGR02779">
    <property type="entry name" value="NHEJ_ligase_lig"/>
    <property type="match status" value="1"/>
</dbReference>
<dbReference type="PROSITE" id="PS50160">
    <property type="entry name" value="DNA_LIGASE_A3"/>
    <property type="match status" value="1"/>
</dbReference>
<dbReference type="InterPro" id="IPR014146">
    <property type="entry name" value="LigD_ligase_dom"/>
</dbReference>
<keyword evidence="3" id="KW-0436">Ligase</keyword>
<dbReference type="Proteomes" id="UP001499843">
    <property type="component" value="Unassembled WGS sequence"/>
</dbReference>
<evidence type="ECO:0000256" key="1">
    <source>
        <dbReference type="ARBA" id="ARBA00007572"/>
    </source>
</evidence>
<evidence type="ECO:0000256" key="3">
    <source>
        <dbReference type="ARBA" id="ARBA00022598"/>
    </source>
</evidence>